<dbReference type="PROSITE" id="PS00154">
    <property type="entry name" value="ATPASE_E1_E2"/>
    <property type="match status" value="1"/>
</dbReference>
<feature type="transmembrane region" description="Helical" evidence="14">
    <location>
        <begin position="408"/>
        <end position="432"/>
    </location>
</feature>
<dbReference type="GeneID" id="303189796"/>
<gene>
    <name evidence="17" type="ORF">CIK83_12785</name>
</gene>
<dbReference type="CDD" id="cd00371">
    <property type="entry name" value="HMA"/>
    <property type="match status" value="1"/>
</dbReference>
<dbReference type="Gene3D" id="3.40.1110.10">
    <property type="entry name" value="Calcium-transporting ATPase, cytoplasmic domain N"/>
    <property type="match status" value="1"/>
</dbReference>
<dbReference type="SFLD" id="SFLDS00003">
    <property type="entry name" value="Haloacid_Dehalogenase"/>
    <property type="match status" value="1"/>
</dbReference>
<keyword evidence="8 14" id="KW-0067">ATP-binding</keyword>
<accession>A0A368LI68</accession>
<evidence type="ECO:0000256" key="2">
    <source>
        <dbReference type="ARBA" id="ARBA00006024"/>
    </source>
</evidence>
<evidence type="ECO:0000256" key="7">
    <source>
        <dbReference type="ARBA" id="ARBA00022741"/>
    </source>
</evidence>
<evidence type="ECO:0000256" key="12">
    <source>
        <dbReference type="ARBA" id="ARBA00039097"/>
    </source>
</evidence>
<keyword evidence="17" id="KW-0378">Hydrolase</keyword>
<keyword evidence="6 14" id="KW-0479">Metal-binding</keyword>
<dbReference type="SFLD" id="SFLDG00002">
    <property type="entry name" value="C1.7:_P-type_atpase_like"/>
    <property type="match status" value="1"/>
</dbReference>
<dbReference type="InterPro" id="IPR023298">
    <property type="entry name" value="ATPase_P-typ_TM_dom_sf"/>
</dbReference>
<name>A0A368LI68_9VIBR</name>
<dbReference type="SFLD" id="SFLDF00027">
    <property type="entry name" value="p-type_atpase"/>
    <property type="match status" value="1"/>
</dbReference>
<evidence type="ECO:0000256" key="4">
    <source>
        <dbReference type="ARBA" id="ARBA00022553"/>
    </source>
</evidence>
<dbReference type="SUPFAM" id="SSF81653">
    <property type="entry name" value="Calcium ATPase, transduction domain A"/>
    <property type="match status" value="1"/>
</dbReference>
<dbReference type="Gene3D" id="3.40.50.1000">
    <property type="entry name" value="HAD superfamily/HAD-like"/>
    <property type="match status" value="1"/>
</dbReference>
<dbReference type="NCBIfam" id="TIGR01525">
    <property type="entry name" value="ATPase-IB_hvy"/>
    <property type="match status" value="1"/>
</dbReference>
<keyword evidence="9" id="KW-1278">Translocase</keyword>
<dbReference type="InterPro" id="IPR008250">
    <property type="entry name" value="ATPase_P-typ_transduc_dom_A_sf"/>
</dbReference>
<dbReference type="InterPro" id="IPR044492">
    <property type="entry name" value="P_typ_ATPase_HD_dom"/>
</dbReference>
<dbReference type="Proteomes" id="UP000252479">
    <property type="component" value="Unassembled WGS sequence"/>
</dbReference>
<feature type="domain" description="HMA" evidence="16">
    <location>
        <begin position="60"/>
        <end position="125"/>
    </location>
</feature>
<dbReference type="OrthoDB" id="9814270at2"/>
<dbReference type="InterPro" id="IPR023299">
    <property type="entry name" value="ATPase_P-typ_cyto_dom_N"/>
</dbReference>
<keyword evidence="4" id="KW-0597">Phosphoprotein</keyword>
<dbReference type="SUPFAM" id="SSF55008">
    <property type="entry name" value="HMA, heavy metal-associated domain"/>
    <property type="match status" value="1"/>
</dbReference>
<evidence type="ECO:0000313" key="18">
    <source>
        <dbReference type="Proteomes" id="UP000252479"/>
    </source>
</evidence>
<feature type="transmembrane region" description="Helical" evidence="14">
    <location>
        <begin position="159"/>
        <end position="177"/>
    </location>
</feature>
<dbReference type="NCBIfam" id="NF008262">
    <property type="entry name" value="PRK11033.1"/>
    <property type="match status" value="1"/>
</dbReference>
<evidence type="ECO:0000256" key="3">
    <source>
        <dbReference type="ARBA" id="ARBA00022475"/>
    </source>
</evidence>
<dbReference type="PROSITE" id="PS50846">
    <property type="entry name" value="HMA_2"/>
    <property type="match status" value="1"/>
</dbReference>
<dbReference type="InterPro" id="IPR018303">
    <property type="entry name" value="ATPase_P-typ_P_site"/>
</dbReference>
<keyword evidence="7 14" id="KW-0547">Nucleotide-binding</keyword>
<dbReference type="InterPro" id="IPR027256">
    <property type="entry name" value="P-typ_ATPase_IB"/>
</dbReference>
<dbReference type="GO" id="GO:0015086">
    <property type="term" value="F:cadmium ion transmembrane transporter activity"/>
    <property type="evidence" value="ECO:0007669"/>
    <property type="project" value="TreeGrafter"/>
</dbReference>
<dbReference type="EMBL" id="QPGL01000002">
    <property type="protein sequence ID" value="RCS70315.1"/>
    <property type="molecule type" value="Genomic_DNA"/>
</dbReference>
<keyword evidence="11 14" id="KW-0472">Membrane</keyword>
<dbReference type="Gene3D" id="2.70.150.10">
    <property type="entry name" value="Calcium-transporting ATPase, cytoplasmic transduction domain A"/>
    <property type="match status" value="1"/>
</dbReference>
<dbReference type="InterPro" id="IPR051014">
    <property type="entry name" value="Cation_Transport_ATPase_IB"/>
</dbReference>
<dbReference type="InterPro" id="IPR001757">
    <property type="entry name" value="P_typ_ATPase"/>
</dbReference>
<evidence type="ECO:0000313" key="17">
    <source>
        <dbReference type="EMBL" id="RCS70315.1"/>
    </source>
</evidence>
<comment type="subcellular location">
    <subcellularLocation>
        <location evidence="1">Cell membrane</location>
        <topology evidence="1">Multi-pass membrane protein</topology>
    </subcellularLocation>
</comment>
<dbReference type="GO" id="GO:0005524">
    <property type="term" value="F:ATP binding"/>
    <property type="evidence" value="ECO:0007669"/>
    <property type="project" value="UniProtKB-UniRule"/>
</dbReference>
<comment type="similarity">
    <text evidence="2 14">Belongs to the cation transport ATPase (P-type) (TC 3.A.3) family. Type IB subfamily.</text>
</comment>
<dbReference type="SUPFAM" id="SSF56784">
    <property type="entry name" value="HAD-like"/>
    <property type="match status" value="1"/>
</dbReference>
<keyword evidence="5 14" id="KW-0812">Transmembrane</keyword>
<reference evidence="17 18" key="1">
    <citation type="journal article" date="2017" name="Elife">
        <title>Extensive horizontal gene transfer in cheese-associated bacteria.</title>
        <authorList>
            <person name="Bonham K.S."/>
            <person name="Wolfe B.E."/>
            <person name="Dutton R.J."/>
        </authorList>
    </citation>
    <scope>NUCLEOTIDE SEQUENCE [LARGE SCALE GENOMIC DNA]</scope>
    <source>
        <strain evidence="17 18">JB196</strain>
    </source>
</reference>
<comment type="caution">
    <text evidence="17">The sequence shown here is derived from an EMBL/GenBank/DDBJ whole genome shotgun (WGS) entry which is preliminary data.</text>
</comment>
<dbReference type="CDD" id="cd07546">
    <property type="entry name" value="P-type_ATPase_Pb_Zn_Cd2-like"/>
    <property type="match status" value="1"/>
</dbReference>
<evidence type="ECO:0000256" key="11">
    <source>
        <dbReference type="ARBA" id="ARBA00023136"/>
    </source>
</evidence>
<dbReference type="InterPro" id="IPR017969">
    <property type="entry name" value="Heavy-metal-associated_CS"/>
</dbReference>
<dbReference type="GO" id="GO:0005886">
    <property type="term" value="C:plasma membrane"/>
    <property type="evidence" value="ECO:0007669"/>
    <property type="project" value="UniProtKB-SubCell"/>
</dbReference>
<dbReference type="InterPro" id="IPR023214">
    <property type="entry name" value="HAD_sf"/>
</dbReference>
<dbReference type="GO" id="GO:0016463">
    <property type="term" value="F:P-type zinc transporter activity"/>
    <property type="evidence" value="ECO:0007669"/>
    <property type="project" value="UniProtKB-EC"/>
</dbReference>
<feature type="transmembrane region" description="Helical" evidence="14">
    <location>
        <begin position="720"/>
        <end position="738"/>
    </location>
</feature>
<evidence type="ECO:0000259" key="16">
    <source>
        <dbReference type="PROSITE" id="PS50846"/>
    </source>
</evidence>
<dbReference type="PANTHER" id="PTHR48085">
    <property type="entry name" value="CADMIUM/ZINC-TRANSPORTING ATPASE HMA2-RELATED"/>
    <property type="match status" value="1"/>
</dbReference>
<keyword evidence="3 14" id="KW-1003">Cell membrane</keyword>
<dbReference type="Pfam" id="PF00702">
    <property type="entry name" value="Hydrolase"/>
    <property type="match status" value="1"/>
</dbReference>
<dbReference type="Pfam" id="PF00403">
    <property type="entry name" value="HMA"/>
    <property type="match status" value="1"/>
</dbReference>
<evidence type="ECO:0000256" key="14">
    <source>
        <dbReference type="RuleBase" id="RU362081"/>
    </source>
</evidence>
<dbReference type="PANTHER" id="PTHR48085:SF5">
    <property type="entry name" value="CADMIUM_ZINC-TRANSPORTING ATPASE HMA4-RELATED"/>
    <property type="match status" value="1"/>
</dbReference>
<comment type="catalytic activity">
    <reaction evidence="13">
        <text>Zn(2+)(in) + ATP + H2O = Zn(2+)(out) + ADP + phosphate + H(+)</text>
        <dbReference type="Rhea" id="RHEA:20621"/>
        <dbReference type="ChEBI" id="CHEBI:15377"/>
        <dbReference type="ChEBI" id="CHEBI:15378"/>
        <dbReference type="ChEBI" id="CHEBI:29105"/>
        <dbReference type="ChEBI" id="CHEBI:30616"/>
        <dbReference type="ChEBI" id="CHEBI:43474"/>
        <dbReference type="ChEBI" id="CHEBI:456216"/>
        <dbReference type="EC" id="7.2.2.12"/>
    </reaction>
</comment>
<dbReference type="GO" id="GO:0016887">
    <property type="term" value="F:ATP hydrolysis activity"/>
    <property type="evidence" value="ECO:0007669"/>
    <property type="project" value="InterPro"/>
</dbReference>
<keyword evidence="10 14" id="KW-1133">Transmembrane helix</keyword>
<dbReference type="InterPro" id="IPR036163">
    <property type="entry name" value="HMA_dom_sf"/>
</dbReference>
<dbReference type="InterPro" id="IPR006121">
    <property type="entry name" value="HMA_dom"/>
</dbReference>
<dbReference type="RefSeq" id="WP_086958686.1">
    <property type="nucleotide sequence ID" value="NZ_AP018681.1"/>
</dbReference>
<dbReference type="Pfam" id="PF00122">
    <property type="entry name" value="E1-E2_ATPase"/>
    <property type="match status" value="1"/>
</dbReference>
<keyword evidence="18" id="KW-1185">Reference proteome</keyword>
<evidence type="ECO:0000256" key="1">
    <source>
        <dbReference type="ARBA" id="ARBA00004651"/>
    </source>
</evidence>
<evidence type="ECO:0000256" key="5">
    <source>
        <dbReference type="ARBA" id="ARBA00022692"/>
    </source>
</evidence>
<dbReference type="PROSITE" id="PS01047">
    <property type="entry name" value="HMA_1"/>
    <property type="match status" value="1"/>
</dbReference>
<dbReference type="NCBIfam" id="TIGR01512">
    <property type="entry name" value="ATPase-IB2_Cd"/>
    <property type="match status" value="1"/>
</dbReference>
<dbReference type="PRINTS" id="PR00119">
    <property type="entry name" value="CATATPASE"/>
</dbReference>
<feature type="transmembrane region" description="Helical" evidence="14">
    <location>
        <begin position="381"/>
        <end position="402"/>
    </location>
</feature>
<sequence>MRVYNAVSQPQEPNVTSESTQVTGHTDQGSCCNQSSCHGDNPDNIISSDNHASSSSTNSKKLNWKVSGMDCPACARKIENIVNQLDDVESGKVLFATEKLQVTLAPHAKADKIESMIEASCLQQGFTLQSLNSLTKNRHLAANETPNTWQQKIKDNGQIITIAIAMLVSTLSQYWSPSLSQDLFALTCVLGLIPIIKKAYRQTKTGSPFAIETLMSVAALGALYLGETAEAAMVLLLFLIGERLESFAASKARSGVQALMALVPETAMKIVDGKSVEVAASELQLNDIIEVAPGSRMPADGILLEQAASFDESALTGESIPVEHPQGANVMAGAIVVDKVVRFKITSKQGENAIDRILHLIEEAESRKAPIERFLDRFSRWYTPLMMVVALMVIVLPPLLFGESWDTWIYRGLALLLIACPCALVISTPAAITSGLSAAAKYGALIKGGATLEQLGRIETIAFDKTGTLTKGKPEVTDIIAFDNWTEQTLLEYSSAIEQGSTHPLAKAIVIKAQQIGNKSITERQASNKQALAGVGVSGIIEGSHYQISAPNSVENILSKEHSQQIFALEDQGKTVVVVLKEQQTIGFIAMQDTLRESSAQAIQDLQSMGIQTIMLTGDNPRSAAAISQSIGIDYKASLLPKDKVNYVEQLSQHSFVAMVGDGINDAPAMKAANVSIAMGGGTDVALETADSALTHNRLTELPNMINLSRATMLNIRQNVTLALGLKGIFLVTSLFGITGLWVAVLADSGATALVTLNALRLLNFKSKIEK</sequence>
<dbReference type="NCBIfam" id="TIGR01494">
    <property type="entry name" value="ATPase_P-type"/>
    <property type="match status" value="1"/>
</dbReference>
<evidence type="ECO:0000256" key="6">
    <source>
        <dbReference type="ARBA" id="ARBA00022723"/>
    </source>
</evidence>
<protein>
    <recommendedName>
        <fullName evidence="12">P-type Zn(2+) transporter</fullName>
        <ecNumber evidence="12">7.2.2.12</ecNumber>
    </recommendedName>
</protein>
<evidence type="ECO:0000256" key="13">
    <source>
        <dbReference type="ARBA" id="ARBA00047308"/>
    </source>
</evidence>
<dbReference type="GO" id="GO:0046872">
    <property type="term" value="F:metal ion binding"/>
    <property type="evidence" value="ECO:0007669"/>
    <property type="project" value="UniProtKB-KW"/>
</dbReference>
<proteinExistence type="inferred from homology"/>
<evidence type="ECO:0000256" key="10">
    <source>
        <dbReference type="ARBA" id="ARBA00022989"/>
    </source>
</evidence>
<dbReference type="InterPro" id="IPR036412">
    <property type="entry name" value="HAD-like_sf"/>
</dbReference>
<evidence type="ECO:0000256" key="15">
    <source>
        <dbReference type="SAM" id="MobiDB-lite"/>
    </source>
</evidence>
<dbReference type="NCBIfam" id="TIGR01511">
    <property type="entry name" value="ATPase-IB1_Cu"/>
    <property type="match status" value="1"/>
</dbReference>
<dbReference type="EC" id="7.2.2.12" evidence="12"/>
<feature type="region of interest" description="Disordered" evidence="15">
    <location>
        <begin position="1"/>
        <end position="27"/>
    </location>
</feature>
<evidence type="ECO:0000256" key="9">
    <source>
        <dbReference type="ARBA" id="ARBA00022967"/>
    </source>
</evidence>
<dbReference type="InterPro" id="IPR059000">
    <property type="entry name" value="ATPase_P-type_domA"/>
</dbReference>
<dbReference type="SUPFAM" id="SSF81665">
    <property type="entry name" value="Calcium ATPase, transmembrane domain M"/>
    <property type="match status" value="1"/>
</dbReference>
<organism evidence="17 18">
    <name type="scientific">Vibrio casei</name>
    <dbReference type="NCBI Taxonomy" id="673372"/>
    <lineage>
        <taxon>Bacteria</taxon>
        <taxon>Pseudomonadati</taxon>
        <taxon>Pseudomonadota</taxon>
        <taxon>Gammaproteobacteria</taxon>
        <taxon>Vibrionales</taxon>
        <taxon>Vibrionaceae</taxon>
        <taxon>Vibrio</taxon>
    </lineage>
</organism>
<evidence type="ECO:0000256" key="8">
    <source>
        <dbReference type="ARBA" id="ARBA00022840"/>
    </source>
</evidence>
<dbReference type="Gene3D" id="3.30.70.100">
    <property type="match status" value="1"/>
</dbReference>
<dbReference type="AlphaFoldDB" id="A0A368LI68"/>